<keyword evidence="2" id="KW-1185">Reference proteome</keyword>
<organism evidence="1 2">
    <name type="scientific">Lepagella muris</name>
    <dbReference type="NCBI Taxonomy" id="3032870"/>
    <lineage>
        <taxon>Bacteria</taxon>
        <taxon>Pseudomonadati</taxon>
        <taxon>Bacteroidota</taxon>
        <taxon>Bacteroidia</taxon>
        <taxon>Bacteroidales</taxon>
        <taxon>Muribaculaceae</taxon>
        <taxon>Lepagella</taxon>
    </lineage>
</organism>
<dbReference type="Proteomes" id="UP000306319">
    <property type="component" value="Unassembled WGS sequence"/>
</dbReference>
<evidence type="ECO:0000313" key="1">
    <source>
        <dbReference type="EMBL" id="TGY79494.1"/>
    </source>
</evidence>
<name>A0AC61RHL0_9BACT</name>
<accession>A0AC61RHL0</accession>
<protein>
    <submittedName>
        <fullName evidence="1">Uncharacterized protein</fullName>
    </submittedName>
</protein>
<sequence>MRQNRKDYARLWRVGVALPLLASMGAGVSPMMADDNVKTTFQTSREWRPTIDNRADAVMVYGVGGNPSDRNGNRNFESRVKSWRDRGYTVHFMTGIAWGEYQDYFTGKWDGRSHLDEGQVTQRGDTIWHGHLVPYIVPSMNFLKYLKEAHVKRVIDAGIDAIFMEEPEFWARSGYSDAFKREWKEYYGTEWQPQHESPEATYLSNKLKYHLYYRALNEVFTYAKEYGKTLGRDIKCYVPTHSLVNYSQWQIVSPEASLASLPCVDGYIAQVWTGTSREPNYYNGKARERVFETAFLEYGSMESMTAPTGRKMFFLTDPIEDRAKDWDDYKRNYQATFTAKLLYPGVGDYEIMPWPERIYEGLYRVSADSDEKTKIPRFYSAQMQVMVNALNKMPVVKNTVSGNQGIGVLMSNSLMFQRFPLHEGYDDPQLANFYGMAIPLVKRGVPVKTVHIENLGFPATLASTKVLVMTYSNMKPLDPAAHEHLAEWVKKGGVLLFCGSDKDPFQSVPEWWNNGGNSYAAPSQHLFSMMGMPQNAGEGNYKVGKGTVCVMRHDPKEFILNENGDAGYISTLTGLYEKQAKGGALKFKNNYLLQRGPYTLAAVVDESVSDEPLTLKGKYIDMFDHTLPMKDEVTVTPNTQVMLLDVAKVKDGKKPQVLAASFRESDEKRAKGEYTFVAKSPIDTDGVARVLLPSAPKSVLIDGKESLVSNAWDAASRTYLINFENNPDGRKVTFRW</sequence>
<evidence type="ECO:0000313" key="2">
    <source>
        <dbReference type="Proteomes" id="UP000306319"/>
    </source>
</evidence>
<dbReference type="EMBL" id="SRYB01000006">
    <property type="protein sequence ID" value="TGY79494.1"/>
    <property type="molecule type" value="Genomic_DNA"/>
</dbReference>
<comment type="caution">
    <text evidence="1">The sequence shown here is derived from an EMBL/GenBank/DDBJ whole genome shotgun (WGS) entry which is preliminary data.</text>
</comment>
<gene>
    <name evidence="1" type="ORF">E5331_05630</name>
</gene>
<reference evidence="1" key="1">
    <citation type="submission" date="2019-04" db="EMBL/GenBank/DDBJ databases">
        <title>Microbes associate with the intestines of laboratory mice.</title>
        <authorList>
            <person name="Navarre W."/>
            <person name="Wong E."/>
            <person name="Huang K."/>
            <person name="Tropini C."/>
            <person name="Ng K."/>
            <person name="Yu B."/>
        </authorList>
    </citation>
    <scope>NUCLEOTIDE SEQUENCE</scope>
    <source>
        <strain evidence="1">NM04_E33</strain>
    </source>
</reference>
<proteinExistence type="predicted"/>